<comment type="function">
    <text evidence="5">NDH-1 shuttles electrons from NADH, via FMN and iron-sulfur (Fe-S) centers, to quinones in the respiratory chain. Couples the redox reaction to proton translocation (for every two electrons transferred, four hydrogen ions are translocated across the cytoplasmic membrane), and thus conserves the redox energy in a proton gradient.</text>
</comment>
<dbReference type="HAMAP" id="MF_00445">
    <property type="entry name" value="NDH1_NuoN_1"/>
    <property type="match status" value="1"/>
</dbReference>
<dbReference type="OrthoDB" id="9768329at2"/>
<feature type="domain" description="NADH:quinone oxidoreductase/Mrp antiporter transmembrane" evidence="9">
    <location>
        <begin position="123"/>
        <end position="422"/>
    </location>
</feature>
<keyword evidence="4 7" id="KW-0472">Membrane</keyword>
<comment type="function">
    <text evidence="7">NDH-1 shuttles electrons from NADH, via FMN and iron-sulfur (Fe-S) centers, to quinones in the respiratory chain. The immediate electron acceptor for the enzyme in this species is believed to be ubiquinone. Couples the redox reaction to proton translocation (for every two electrons transferred, four hydrogen ions are translocated across the cytoplasmic membrane), and thus conserves the redox energy in a proton gradient.</text>
</comment>
<keyword evidence="7" id="KW-1278">Translocase</keyword>
<dbReference type="GO" id="GO:0042773">
    <property type="term" value="P:ATP synthesis coupled electron transport"/>
    <property type="evidence" value="ECO:0007669"/>
    <property type="project" value="InterPro"/>
</dbReference>
<evidence type="ECO:0000259" key="9">
    <source>
        <dbReference type="Pfam" id="PF00361"/>
    </source>
</evidence>
<keyword evidence="7" id="KW-0813">Transport</keyword>
<dbReference type="NCBIfam" id="NF004439">
    <property type="entry name" value="PRK05777.1-1"/>
    <property type="match status" value="1"/>
</dbReference>
<keyword evidence="7" id="KW-1003">Cell membrane</keyword>
<dbReference type="GO" id="GO:0050136">
    <property type="term" value="F:NADH dehydrogenase (quinone) (non-electrogenic) activity"/>
    <property type="evidence" value="ECO:0007669"/>
    <property type="project" value="UniProtKB-UniRule"/>
</dbReference>
<dbReference type="GO" id="GO:0008137">
    <property type="term" value="F:NADH dehydrogenase (ubiquinone) activity"/>
    <property type="evidence" value="ECO:0007669"/>
    <property type="project" value="InterPro"/>
</dbReference>
<feature type="transmembrane region" description="Helical" evidence="7">
    <location>
        <begin position="298"/>
        <end position="317"/>
    </location>
</feature>
<comment type="subcellular location">
    <subcellularLocation>
        <location evidence="7">Cell membrane</location>
        <topology evidence="7">Multi-pass membrane protein</topology>
    </subcellularLocation>
    <subcellularLocation>
        <location evidence="1">Endomembrane system</location>
        <topology evidence="1">Multi-pass membrane protein</topology>
    </subcellularLocation>
    <subcellularLocation>
        <location evidence="8">Membrane</location>
        <topology evidence="8">Multi-pass membrane protein</topology>
    </subcellularLocation>
</comment>
<feature type="transmembrane region" description="Helical" evidence="7">
    <location>
        <begin position="35"/>
        <end position="54"/>
    </location>
</feature>
<feature type="transmembrane region" description="Helical" evidence="7">
    <location>
        <begin position="105"/>
        <end position="122"/>
    </location>
</feature>
<keyword evidence="7" id="KW-0520">NAD</keyword>
<feature type="transmembrane region" description="Helical" evidence="7">
    <location>
        <begin position="159"/>
        <end position="179"/>
    </location>
</feature>
<sequence>MITVPNQLIASLPLIVIGCTILILLVFISWRRNHLCTALLTCICLVLSCSSLYFVNNVSSIDIMSLLYVDSYSIFYTILIIISTLTTSLFGYVWLSNFLDHQEEFYILLLISTLGSIILVSTNNFVTLFLGIELLSLPLFGLIGYTFHKKTSLEASIKYTILSAMASSFLLFGIAFIYFNCGDLNFLLIGAKFISNDLIKEPLFLIGFGMVITSIGFKLSLVPFHIWTPDVYQGAPASVSAFLSTVSKISIFSAITRLFIYIPITNSMAITNSLVMIAFMSILLGNIMAMFQQNIKRLLGYSSISHFGYLLVSLIALKYKCLSLESSGIYIISYLISILGVFGIIVLISRNVCPTKDADSLCYYRGLFWQNPILSTIMTIMMLSMAGIPLTLGFIGKFYILSLSMITHLWWLTVAIIISSIIGVYYYLRITLSFYQYPSKINNYIISNNWIFTPLGIILLIIAILNFLLGIYPQPLINLMQFVHAIAHC</sequence>
<name>A0A2P5SYJ6_9GAMM</name>
<feature type="transmembrane region" description="Helical" evidence="7">
    <location>
        <begin position="329"/>
        <end position="352"/>
    </location>
</feature>
<comment type="subunit">
    <text evidence="6">Composed of 13 different subunits. Subunits NuoA, H, J, K, L, M, N constitute the membrane sector of the complex.</text>
</comment>
<dbReference type="Pfam" id="PF00361">
    <property type="entry name" value="Proton_antipo_M"/>
    <property type="match status" value="1"/>
</dbReference>
<dbReference type="InterPro" id="IPR010096">
    <property type="entry name" value="NADH-Q_OxRdtase_suN/2"/>
</dbReference>
<evidence type="ECO:0000256" key="5">
    <source>
        <dbReference type="ARBA" id="ARBA00025189"/>
    </source>
</evidence>
<evidence type="ECO:0000313" key="11">
    <source>
        <dbReference type="Proteomes" id="UP000296034"/>
    </source>
</evidence>
<feature type="transmembrane region" description="Helical" evidence="7">
    <location>
        <begin position="6"/>
        <end position="28"/>
    </location>
</feature>
<feature type="transmembrane region" description="Helical" evidence="7">
    <location>
        <begin position="270"/>
        <end position="291"/>
    </location>
</feature>
<evidence type="ECO:0000256" key="4">
    <source>
        <dbReference type="ARBA" id="ARBA00023136"/>
    </source>
</evidence>
<keyword evidence="3 7" id="KW-1133">Transmembrane helix</keyword>
<evidence type="ECO:0000256" key="8">
    <source>
        <dbReference type="RuleBase" id="RU000320"/>
    </source>
</evidence>
<evidence type="ECO:0000256" key="1">
    <source>
        <dbReference type="ARBA" id="ARBA00004127"/>
    </source>
</evidence>
<comment type="similarity">
    <text evidence="7">Belongs to the complex I subunit 2 family.</text>
</comment>
<evidence type="ECO:0000256" key="6">
    <source>
        <dbReference type="ARBA" id="ARBA00025811"/>
    </source>
</evidence>
<accession>A0A2P5SYJ6</accession>
<dbReference type="GO" id="GO:0005886">
    <property type="term" value="C:plasma membrane"/>
    <property type="evidence" value="ECO:0007669"/>
    <property type="project" value="UniProtKB-SubCell"/>
</dbReference>
<comment type="subunit">
    <text evidence="7">NDH-1 is composed of 13 different subunits. Subunits NuoA, H, J, K, L, M, N constitute the membrane sector of the complex.</text>
</comment>
<evidence type="ECO:0000256" key="7">
    <source>
        <dbReference type="HAMAP-Rule" id="MF_00445"/>
    </source>
</evidence>
<comment type="caution">
    <text evidence="10">The sequence shown here is derived from an EMBL/GenBank/DDBJ whole genome shotgun (WGS) entry which is preliminary data.</text>
</comment>
<feature type="transmembrane region" description="Helical" evidence="7">
    <location>
        <begin position="203"/>
        <end position="227"/>
    </location>
</feature>
<dbReference type="Proteomes" id="UP000296034">
    <property type="component" value="Unassembled WGS sequence"/>
</dbReference>
<dbReference type="InterPro" id="IPR001750">
    <property type="entry name" value="ND/Mrp_TM"/>
</dbReference>
<feature type="transmembrane region" description="Helical" evidence="7">
    <location>
        <begin position="449"/>
        <end position="472"/>
    </location>
</feature>
<dbReference type="RefSeq" id="WP_136131403.1">
    <property type="nucleotide sequence ID" value="NZ_PDKS01000001.1"/>
</dbReference>
<feature type="transmembrane region" description="Helical" evidence="7">
    <location>
        <begin position="128"/>
        <end position="147"/>
    </location>
</feature>
<dbReference type="GO" id="GO:0048038">
    <property type="term" value="F:quinone binding"/>
    <property type="evidence" value="ECO:0007669"/>
    <property type="project" value="UniProtKB-KW"/>
</dbReference>
<feature type="transmembrane region" description="Helical" evidence="7">
    <location>
        <begin position="373"/>
        <end position="396"/>
    </location>
</feature>
<proteinExistence type="inferred from homology"/>
<protein>
    <recommendedName>
        <fullName evidence="7">NADH-quinone oxidoreductase subunit N</fullName>
        <ecNumber evidence="7">7.1.1.-</ecNumber>
    </recommendedName>
    <alternativeName>
        <fullName evidence="7">NADH dehydrogenase I subunit N</fullName>
    </alternativeName>
    <alternativeName>
        <fullName evidence="7">NDH-1 subunit N</fullName>
    </alternativeName>
</protein>
<evidence type="ECO:0000256" key="3">
    <source>
        <dbReference type="ARBA" id="ARBA00022989"/>
    </source>
</evidence>
<evidence type="ECO:0000256" key="2">
    <source>
        <dbReference type="ARBA" id="ARBA00022692"/>
    </source>
</evidence>
<comment type="catalytic activity">
    <reaction evidence="7">
        <text>a quinone + NADH + 5 H(+)(in) = a quinol + NAD(+) + 4 H(+)(out)</text>
        <dbReference type="Rhea" id="RHEA:57888"/>
        <dbReference type="ChEBI" id="CHEBI:15378"/>
        <dbReference type="ChEBI" id="CHEBI:24646"/>
        <dbReference type="ChEBI" id="CHEBI:57540"/>
        <dbReference type="ChEBI" id="CHEBI:57945"/>
        <dbReference type="ChEBI" id="CHEBI:132124"/>
    </reaction>
</comment>
<reference evidence="10 11" key="1">
    <citation type="journal article" date="2018" name="Genome Biol. Evol.">
        <title>Cladogenesis and Genomic Streamlining in Extracellular Endosymbionts of Tropical Stink Bugs.</title>
        <authorList>
            <person name="Otero-Bravo A."/>
            <person name="Goffredi S."/>
            <person name="Sabree Z.L."/>
        </authorList>
    </citation>
    <scope>NUCLEOTIDE SEQUENCE [LARGE SCALE GENOMIC DNA]</scope>
    <source>
        <strain evidence="10 11">SoET</strain>
    </source>
</reference>
<dbReference type="EMBL" id="PDKS01000001">
    <property type="protein sequence ID" value="PPI87406.1"/>
    <property type="molecule type" value="Genomic_DNA"/>
</dbReference>
<keyword evidence="7" id="KW-0874">Quinone</keyword>
<feature type="transmembrane region" description="Helical" evidence="7">
    <location>
        <begin position="74"/>
        <end position="93"/>
    </location>
</feature>
<dbReference type="EC" id="7.1.1.-" evidence="7"/>
<keyword evidence="7" id="KW-0830">Ubiquinone</keyword>
<dbReference type="NCBIfam" id="TIGR01770">
    <property type="entry name" value="NDH_I_N"/>
    <property type="match status" value="1"/>
</dbReference>
<evidence type="ECO:0000313" key="10">
    <source>
        <dbReference type="EMBL" id="PPI87406.1"/>
    </source>
</evidence>
<feature type="transmembrane region" description="Helical" evidence="7">
    <location>
        <begin position="239"/>
        <end position="264"/>
    </location>
</feature>
<feature type="transmembrane region" description="Helical" evidence="7">
    <location>
        <begin position="408"/>
        <end position="428"/>
    </location>
</feature>
<dbReference type="GO" id="GO:0012505">
    <property type="term" value="C:endomembrane system"/>
    <property type="evidence" value="ECO:0007669"/>
    <property type="project" value="UniProtKB-SubCell"/>
</dbReference>
<organism evidence="10 11">
    <name type="scientific">Candidatus Pantoea edessiphila</name>
    <dbReference type="NCBI Taxonomy" id="2044610"/>
    <lineage>
        <taxon>Bacteria</taxon>
        <taxon>Pseudomonadati</taxon>
        <taxon>Pseudomonadota</taxon>
        <taxon>Gammaproteobacteria</taxon>
        <taxon>Enterobacterales</taxon>
        <taxon>Erwiniaceae</taxon>
        <taxon>Pantoea</taxon>
    </lineage>
</organism>
<dbReference type="AlphaFoldDB" id="A0A2P5SYJ6"/>
<keyword evidence="2 7" id="KW-0812">Transmembrane</keyword>
<gene>
    <name evidence="7" type="primary">nuoN</name>
    <name evidence="10" type="ORF">CRV11_00505</name>
</gene>
<dbReference type="PANTHER" id="PTHR22773">
    <property type="entry name" value="NADH DEHYDROGENASE"/>
    <property type="match status" value="1"/>
</dbReference>